<dbReference type="SUPFAM" id="SSF53720">
    <property type="entry name" value="ALDH-like"/>
    <property type="match status" value="1"/>
</dbReference>
<keyword evidence="4 7" id="KW-0520">NAD</keyword>
<dbReference type="InterPro" id="IPR016162">
    <property type="entry name" value="Ald_DH_N"/>
</dbReference>
<dbReference type="GO" id="GO:0003842">
    <property type="term" value="F:L-glutamate gamma-semialdehyde dehydrogenase activity"/>
    <property type="evidence" value="ECO:0007669"/>
    <property type="project" value="UniProtKB-UniRule"/>
</dbReference>
<evidence type="ECO:0000259" key="9">
    <source>
        <dbReference type="Pfam" id="PF00171"/>
    </source>
</evidence>
<dbReference type="InterPro" id="IPR005931">
    <property type="entry name" value="P5CDH/ALDH4A1"/>
</dbReference>
<dbReference type="EMBL" id="JABELV010000122">
    <property type="protein sequence ID" value="KAG7530296.1"/>
    <property type="molecule type" value="Genomic_DNA"/>
</dbReference>
<evidence type="ECO:0000256" key="4">
    <source>
        <dbReference type="ARBA" id="ARBA00023027"/>
    </source>
</evidence>
<gene>
    <name evidence="10" type="ORF">FFLO_05129</name>
</gene>
<dbReference type="EC" id="1.2.1.88" evidence="7"/>
<dbReference type="InterPro" id="IPR016160">
    <property type="entry name" value="Ald_DH_CS_CYS"/>
</dbReference>
<dbReference type="CDD" id="cd07123">
    <property type="entry name" value="ALDH_F4-17_P5CDH"/>
    <property type="match status" value="1"/>
</dbReference>
<evidence type="ECO:0000256" key="6">
    <source>
        <dbReference type="ARBA" id="ARBA00048142"/>
    </source>
</evidence>
<sequence length="549" mass="60568">MANAQLASFKIPVVDNEPMRAYAMESGDRKNLQAAVAKMESQLPFDIPCIIDGQEVRTGNTLPQVLPHDHKRNLANAHSATPELLAKAIESSVKAQKAWEDMPWADKAAIFLKAADLIAGKYRFELMAATMLGQGKNAWQAEIDAAAEMADFFRFGVKYVEELFQIQPPRNTPGTWNRTEYRPLEGFVLAVTPFNFTAIGGNLVFAPAIMGNVCIWKPSPAAVYANFLTHKIMLEAGLPPSVIQFTPGNPPEIVKQCIDHRDFAGLHFTGSTHIFKKLWKDIAQNLDIYKGYPRIVGETGGKNFHLYHPSADVKSGVMQAIRAGFEYQGQKCSALSRCYVPKSKWTEFERILKEEVKKITVGPPTEWQHFVGPVIGRPAFEKITGMITKGKEAGGEIITGGTWDDSKGFYVQPTVILTKDPKSVTMTEEIFGPVITVYVYDDAEEGAWEKTCQLIDTTTEYALTGAVFSADRTELIKASNYLRNSAGNFYLNDKCTGAVVGQQPFGGARASGTNDKSGSMSIFYRFASARSIKENFGSVEDFAYPSNSV</sequence>
<dbReference type="Proteomes" id="UP000812966">
    <property type="component" value="Unassembled WGS sequence"/>
</dbReference>
<dbReference type="PANTHER" id="PTHR42862">
    <property type="entry name" value="DELTA-1-PYRROLINE-5-CARBOXYLATE DEHYDROGENASE 1, ISOFORM A-RELATED"/>
    <property type="match status" value="1"/>
</dbReference>
<evidence type="ECO:0000313" key="11">
    <source>
        <dbReference type="Proteomes" id="UP000812966"/>
    </source>
</evidence>
<name>A0A8K0NP54_9TREE</name>
<dbReference type="InterPro" id="IPR015590">
    <property type="entry name" value="Aldehyde_DH_dom"/>
</dbReference>
<keyword evidence="3 7" id="KW-0560">Oxidoreductase</keyword>
<dbReference type="FunFam" id="3.40.309.10:FF:000005">
    <property type="entry name" value="1-pyrroline-5-carboxylate dehydrogenase 1"/>
    <property type="match status" value="1"/>
</dbReference>
<comment type="pathway">
    <text evidence="1 7">Amino-acid degradation; L-proline degradation into L-glutamate; L-glutamate from L-proline: step 2/2.</text>
</comment>
<feature type="domain" description="Aldehyde dehydrogenase" evidence="9">
    <location>
        <begin position="60"/>
        <end position="521"/>
    </location>
</feature>
<evidence type="ECO:0000313" key="10">
    <source>
        <dbReference type="EMBL" id="KAG7530296.1"/>
    </source>
</evidence>
<reference evidence="10" key="1">
    <citation type="submission" date="2020-04" db="EMBL/GenBank/DDBJ databases">
        <title>Analysis of mating type loci in Filobasidium floriforme.</title>
        <authorList>
            <person name="Nowrousian M."/>
        </authorList>
    </citation>
    <scope>NUCLEOTIDE SEQUENCE</scope>
    <source>
        <strain evidence="10">CBS 6242</strain>
    </source>
</reference>
<dbReference type="AlphaFoldDB" id="A0A8K0NP54"/>
<dbReference type="Gene3D" id="3.40.309.10">
    <property type="entry name" value="Aldehyde Dehydrogenase, Chain A, domain 2"/>
    <property type="match status" value="1"/>
</dbReference>
<dbReference type="OrthoDB" id="5322683at2759"/>
<dbReference type="InterPro" id="IPR050485">
    <property type="entry name" value="Proline_metab_enzyme"/>
</dbReference>
<protein>
    <recommendedName>
        <fullName evidence="7 8">Multifunctional fusion protein</fullName>
    </recommendedName>
    <domain>
        <recommendedName>
            <fullName evidence="8">Delta-1-pyrroline-5-carboxylate dehydrogenase</fullName>
            <shortName evidence="8">P5C dehydrogenase</shortName>
        </recommendedName>
        <alternativeName>
            <fullName evidence="7">L-glutamate gamma-semialdehyde dehydrogenase</fullName>
        </alternativeName>
    </domain>
    <domain>
        <recommendedName>
            <fullName evidence="7">L-glutamate gamma-semialdehyde dehydrogenase</fullName>
            <ecNumber evidence="7">1.2.1.88</ecNumber>
        </recommendedName>
    </domain>
</protein>
<dbReference type="NCBIfam" id="TIGR01236">
    <property type="entry name" value="D1pyr5carbox1"/>
    <property type="match status" value="1"/>
</dbReference>
<dbReference type="PROSITE" id="PS00070">
    <property type="entry name" value="ALDEHYDE_DEHYDR_CYS"/>
    <property type="match status" value="1"/>
</dbReference>
<evidence type="ECO:0000256" key="5">
    <source>
        <dbReference type="ARBA" id="ARBA00023062"/>
    </source>
</evidence>
<evidence type="ECO:0000256" key="3">
    <source>
        <dbReference type="ARBA" id="ARBA00023002"/>
    </source>
</evidence>
<proteinExistence type="inferred from homology"/>
<keyword evidence="11" id="KW-1185">Reference proteome</keyword>
<comment type="similarity">
    <text evidence="2 7">Belongs to the aldehyde dehydrogenase family.</text>
</comment>
<evidence type="ECO:0000256" key="2">
    <source>
        <dbReference type="ARBA" id="ARBA00009986"/>
    </source>
</evidence>
<evidence type="ECO:0000256" key="7">
    <source>
        <dbReference type="RuleBase" id="RU366016"/>
    </source>
</evidence>
<evidence type="ECO:0000256" key="1">
    <source>
        <dbReference type="ARBA" id="ARBA00004786"/>
    </source>
</evidence>
<dbReference type="GO" id="GO:0010133">
    <property type="term" value="P:L-proline catabolic process to L-glutamate"/>
    <property type="evidence" value="ECO:0007669"/>
    <property type="project" value="UniProtKB-UniRule"/>
</dbReference>
<accession>A0A8K0NP54</accession>
<dbReference type="GO" id="GO:0005759">
    <property type="term" value="C:mitochondrial matrix"/>
    <property type="evidence" value="ECO:0007669"/>
    <property type="project" value="TreeGrafter"/>
</dbReference>
<dbReference type="PANTHER" id="PTHR42862:SF1">
    <property type="entry name" value="DELTA-1-PYRROLINE-5-CARBOXYLATE DEHYDROGENASE 2, ISOFORM A-RELATED"/>
    <property type="match status" value="1"/>
</dbReference>
<organism evidence="10 11">
    <name type="scientific">Filobasidium floriforme</name>
    <dbReference type="NCBI Taxonomy" id="5210"/>
    <lineage>
        <taxon>Eukaryota</taxon>
        <taxon>Fungi</taxon>
        <taxon>Dikarya</taxon>
        <taxon>Basidiomycota</taxon>
        <taxon>Agaricomycotina</taxon>
        <taxon>Tremellomycetes</taxon>
        <taxon>Filobasidiales</taxon>
        <taxon>Filobasidiaceae</taxon>
        <taxon>Filobasidium</taxon>
    </lineage>
</organism>
<comment type="caution">
    <text evidence="10">The sequence shown here is derived from an EMBL/GenBank/DDBJ whole genome shotgun (WGS) entry which is preliminary data.</text>
</comment>
<dbReference type="InterPro" id="IPR016163">
    <property type="entry name" value="Ald_DH_C"/>
</dbReference>
<dbReference type="FunFam" id="3.40.605.10:FF:000006">
    <property type="entry name" value="1-pyrroline-5-carboxylate dehydrogenase"/>
    <property type="match status" value="1"/>
</dbReference>
<keyword evidence="5 7" id="KW-0642">Proline metabolism</keyword>
<comment type="catalytic activity">
    <reaction evidence="6 7">
        <text>L-glutamate 5-semialdehyde + NAD(+) + H2O = L-glutamate + NADH + 2 H(+)</text>
        <dbReference type="Rhea" id="RHEA:30235"/>
        <dbReference type="ChEBI" id="CHEBI:15377"/>
        <dbReference type="ChEBI" id="CHEBI:15378"/>
        <dbReference type="ChEBI" id="CHEBI:29985"/>
        <dbReference type="ChEBI" id="CHEBI:57540"/>
        <dbReference type="ChEBI" id="CHEBI:57945"/>
        <dbReference type="ChEBI" id="CHEBI:58066"/>
        <dbReference type="EC" id="1.2.1.88"/>
    </reaction>
</comment>
<dbReference type="UniPathway" id="UPA00261">
    <property type="reaction ID" value="UER00374"/>
</dbReference>
<dbReference type="InterPro" id="IPR016161">
    <property type="entry name" value="Ald_DH/histidinol_DH"/>
</dbReference>
<dbReference type="Pfam" id="PF00171">
    <property type="entry name" value="Aldedh"/>
    <property type="match status" value="1"/>
</dbReference>
<dbReference type="Gene3D" id="3.40.605.10">
    <property type="entry name" value="Aldehyde Dehydrogenase, Chain A, domain 1"/>
    <property type="match status" value="1"/>
</dbReference>
<evidence type="ECO:0000256" key="8">
    <source>
        <dbReference type="RuleBase" id="RU366030"/>
    </source>
</evidence>